<evidence type="ECO:0000259" key="1">
    <source>
        <dbReference type="PROSITE" id="PS50263"/>
    </source>
</evidence>
<dbReference type="InterPro" id="IPR036526">
    <property type="entry name" value="C-N_Hydrolase_sf"/>
</dbReference>
<evidence type="ECO:0000313" key="2">
    <source>
        <dbReference type="EMBL" id="HGT48395.1"/>
    </source>
</evidence>
<dbReference type="PANTHER" id="PTHR47799:SF1">
    <property type="entry name" value="OMEGA-AMIDASE YAFV"/>
    <property type="match status" value="1"/>
</dbReference>
<organism evidence="2">
    <name type="scientific">Ignavibacterium album</name>
    <dbReference type="NCBI Taxonomy" id="591197"/>
    <lineage>
        <taxon>Bacteria</taxon>
        <taxon>Pseudomonadati</taxon>
        <taxon>Ignavibacteriota</taxon>
        <taxon>Ignavibacteria</taxon>
        <taxon>Ignavibacteriales</taxon>
        <taxon>Ignavibacteriaceae</taxon>
        <taxon>Ignavibacterium</taxon>
    </lineage>
</organism>
<gene>
    <name evidence="2" type="ORF">ENS56_10185</name>
</gene>
<dbReference type="PROSITE" id="PS50263">
    <property type="entry name" value="CN_HYDROLASE"/>
    <property type="match status" value="1"/>
</dbReference>
<sequence>MKIGLLQYNPVWEDKEANKQKILSFVEKAEDKFDLLILPEMSLTGFTMKSEQFAEGIGGDTFRFFSALAQEKTFDVFVGIIERGKQKPFNTLLHINSKGKLVKLYRKVHPFSFSKENIHYNAGSKPVSTKIKKYLIGLSICYDLRFPELYRKYAKKRAHLIVDIANWPDTRIEHWRTLLKARAIENQCYVAGVNRVGDDPKLHYNGCTSFYDPMGNLLAEVVEEEKLILVEMNKNYINEVREKFPFLDDIKMI</sequence>
<accession>A0A832DKT1</accession>
<dbReference type="GO" id="GO:0106008">
    <property type="term" value="F:2-oxoglutaramate amidase activity"/>
    <property type="evidence" value="ECO:0007669"/>
    <property type="project" value="TreeGrafter"/>
</dbReference>
<dbReference type="Pfam" id="PF00795">
    <property type="entry name" value="CN_hydrolase"/>
    <property type="match status" value="1"/>
</dbReference>
<protein>
    <submittedName>
        <fullName evidence="2">Carbon-nitrogen family hydrolase</fullName>
    </submittedName>
</protein>
<dbReference type="Gene3D" id="3.60.110.10">
    <property type="entry name" value="Carbon-nitrogen hydrolase"/>
    <property type="match status" value="1"/>
</dbReference>
<proteinExistence type="predicted"/>
<dbReference type="CDD" id="cd07583">
    <property type="entry name" value="nitrilase_5"/>
    <property type="match status" value="1"/>
</dbReference>
<dbReference type="GO" id="GO:0050152">
    <property type="term" value="F:omega-amidase activity"/>
    <property type="evidence" value="ECO:0007669"/>
    <property type="project" value="TreeGrafter"/>
</dbReference>
<dbReference type="EMBL" id="DSVI01000016">
    <property type="protein sequence ID" value="HGT48395.1"/>
    <property type="molecule type" value="Genomic_DNA"/>
</dbReference>
<comment type="caution">
    <text evidence="2">The sequence shown here is derived from an EMBL/GenBank/DDBJ whole genome shotgun (WGS) entry which is preliminary data.</text>
</comment>
<reference evidence="2" key="1">
    <citation type="journal article" date="2020" name="mSystems">
        <title>Genome- and Community-Level Interaction Insights into Carbon Utilization and Element Cycling Functions of Hydrothermarchaeota in Hydrothermal Sediment.</title>
        <authorList>
            <person name="Zhou Z."/>
            <person name="Liu Y."/>
            <person name="Xu W."/>
            <person name="Pan J."/>
            <person name="Luo Z.H."/>
            <person name="Li M."/>
        </authorList>
    </citation>
    <scope>NUCLEOTIDE SEQUENCE [LARGE SCALE GENOMIC DNA]</scope>
    <source>
        <strain evidence="2">SpSt-500</strain>
    </source>
</reference>
<dbReference type="AlphaFoldDB" id="A0A832DKT1"/>
<dbReference type="InterPro" id="IPR003010">
    <property type="entry name" value="C-N_Hydrolase"/>
</dbReference>
<name>A0A832DKT1_9BACT</name>
<dbReference type="PANTHER" id="PTHR47799">
    <property type="entry name" value="OMEGA-AMIDASE YAFV"/>
    <property type="match status" value="1"/>
</dbReference>
<feature type="domain" description="CN hydrolase" evidence="1">
    <location>
        <begin position="1"/>
        <end position="234"/>
    </location>
</feature>
<dbReference type="SUPFAM" id="SSF56317">
    <property type="entry name" value="Carbon-nitrogen hydrolase"/>
    <property type="match status" value="1"/>
</dbReference>
<keyword evidence="2" id="KW-0378">Hydrolase</keyword>
<dbReference type="InterPro" id="IPR052737">
    <property type="entry name" value="Omega-amidase_YafV"/>
</dbReference>